<dbReference type="AlphaFoldDB" id="A0A0G0JQ00"/>
<reference evidence="3 4" key="1">
    <citation type="journal article" date="2015" name="Nature">
        <title>rRNA introns, odd ribosomes, and small enigmatic genomes across a large radiation of phyla.</title>
        <authorList>
            <person name="Brown C.T."/>
            <person name="Hug L.A."/>
            <person name="Thomas B.C."/>
            <person name="Sharon I."/>
            <person name="Castelle C.J."/>
            <person name="Singh A."/>
            <person name="Wilkins M.J."/>
            <person name="Williams K.H."/>
            <person name="Banfield J.F."/>
        </authorList>
    </citation>
    <scope>NUCLEOTIDE SEQUENCE [LARGE SCALE GENOMIC DNA]</scope>
</reference>
<accession>A0A0G0JQ00</accession>
<dbReference type="Pfam" id="PF04977">
    <property type="entry name" value="DivIC"/>
    <property type="match status" value="1"/>
</dbReference>
<dbReference type="EMBL" id="LBUT01000014">
    <property type="protein sequence ID" value="KKQ69628.1"/>
    <property type="molecule type" value="Genomic_DNA"/>
</dbReference>
<evidence type="ECO:0000256" key="1">
    <source>
        <dbReference type="SAM" id="Coils"/>
    </source>
</evidence>
<gene>
    <name evidence="3" type="ORF">US90_C0014G0020</name>
</gene>
<feature type="coiled-coil region" evidence="1">
    <location>
        <begin position="31"/>
        <end position="65"/>
    </location>
</feature>
<comment type="caution">
    <text evidence="3">The sequence shown here is derived from an EMBL/GenBank/DDBJ whole genome shotgun (WGS) entry which is preliminary data.</text>
</comment>
<keyword evidence="2" id="KW-0812">Transmembrane</keyword>
<evidence type="ECO:0000256" key="2">
    <source>
        <dbReference type="SAM" id="Phobius"/>
    </source>
</evidence>
<feature type="transmembrane region" description="Helical" evidence="2">
    <location>
        <begin position="6"/>
        <end position="25"/>
    </location>
</feature>
<evidence type="ECO:0000313" key="3">
    <source>
        <dbReference type="EMBL" id="KKQ69628.1"/>
    </source>
</evidence>
<proteinExistence type="predicted"/>
<keyword evidence="1" id="KW-0175">Coiled coil</keyword>
<evidence type="ECO:0000313" key="4">
    <source>
        <dbReference type="Proteomes" id="UP000034406"/>
    </source>
</evidence>
<keyword evidence="2" id="KW-0472">Membrane</keyword>
<protein>
    <recommendedName>
        <fullName evidence="5">Septum formation initiator</fullName>
    </recommendedName>
</protein>
<dbReference type="Proteomes" id="UP000034406">
    <property type="component" value="Unassembled WGS sequence"/>
</dbReference>
<sequence length="98" mass="11233">MKFLRGFLPIFVVSVILVSTVYRIVNQIVTLSKARVENRVLMSEILRLEAENKSLLRKIEEASSSASREARIRNDLGMGKEDDYWVIMPKDITFGWSG</sequence>
<evidence type="ECO:0008006" key="5">
    <source>
        <dbReference type="Google" id="ProtNLM"/>
    </source>
</evidence>
<name>A0A0G0JQ00_9BACT</name>
<organism evidence="3 4">
    <name type="scientific">Candidatus Shapirobacteria bacterium GW2011_GWE2_38_30</name>
    <dbReference type="NCBI Taxonomy" id="1618490"/>
    <lineage>
        <taxon>Bacteria</taxon>
        <taxon>Candidatus Shapironibacteriota</taxon>
    </lineage>
</organism>
<dbReference type="InterPro" id="IPR007060">
    <property type="entry name" value="FtsL/DivIC"/>
</dbReference>
<keyword evidence="2" id="KW-1133">Transmembrane helix</keyword>